<dbReference type="GeneID" id="81397683"/>
<sequence length="482" mass="55211">MSAESPGQKQGFKSKFSNALRPKKSRQVLRKGSRSTTEVPLPPGPDLNKPLPDPAPLQAHRLKYKQMHSQVDTQLGERRDYTTMIHSLGLLDPMDNSGPVEEDNENREPGEGDIAKLPRRLWAYIAWFLSPADAASLSLASITLYRRLGFNYFMVLDHPANYDYKMDFLAGIDRDLPRHLLCFPCGRYHRRTQEGTERLKPSHVINPLFNCPNAQNMLNPPPRHRITHGRTLPFSFVQLAMRAHRFGPHYGISVDSLARRWQRDDWSHSSRYLVHDGRLLMRVTSQTFAPAGLPPSSQRLLLHSREDYWPFFSACAHWRDGELMPACKCALNHIPKARDNGGLQAVEHKVKDRWAGRQHDPNALTTLCGFCRPMRRCPECPSEYLIEVKLTEDRSDPRNLQFRQAIVVTRWTDLGDGTTPNTIEWGAVNGQRDDYDSFQHYEKRAIASIFEAAFTADALPGQRIISMNPKQKKQGEKGHDWY</sequence>
<feature type="region of interest" description="Disordered" evidence="1">
    <location>
        <begin position="92"/>
        <end position="112"/>
    </location>
</feature>
<proteinExistence type="predicted"/>
<keyword evidence="3" id="KW-1185">Reference proteome</keyword>
<evidence type="ECO:0000313" key="2">
    <source>
        <dbReference type="EMBL" id="KAJ5086682.1"/>
    </source>
</evidence>
<accession>A0A9W9ERJ5</accession>
<feature type="region of interest" description="Disordered" evidence="1">
    <location>
        <begin position="1"/>
        <end position="56"/>
    </location>
</feature>
<reference evidence="2" key="2">
    <citation type="journal article" date="2023" name="IMA Fungus">
        <title>Comparative genomic study of the Penicillium genus elucidates a diverse pangenome and 15 lateral gene transfer events.</title>
        <authorList>
            <person name="Petersen C."/>
            <person name="Sorensen T."/>
            <person name="Nielsen M.R."/>
            <person name="Sondergaard T.E."/>
            <person name="Sorensen J.L."/>
            <person name="Fitzpatrick D.A."/>
            <person name="Frisvad J.C."/>
            <person name="Nielsen K.L."/>
        </authorList>
    </citation>
    <scope>NUCLEOTIDE SEQUENCE</scope>
    <source>
        <strain evidence="2">IBT 34128</strain>
    </source>
</reference>
<dbReference type="AlphaFoldDB" id="A0A9W9ERJ5"/>
<dbReference type="Proteomes" id="UP001141434">
    <property type="component" value="Unassembled WGS sequence"/>
</dbReference>
<name>A0A9W9ERJ5_9EURO</name>
<reference evidence="2" key="1">
    <citation type="submission" date="2022-11" db="EMBL/GenBank/DDBJ databases">
        <authorList>
            <person name="Petersen C."/>
        </authorList>
    </citation>
    <scope>NUCLEOTIDE SEQUENCE</scope>
    <source>
        <strain evidence="2">IBT 34128</strain>
    </source>
</reference>
<protein>
    <submittedName>
        <fullName evidence="2">Uncharacterized protein</fullName>
    </submittedName>
</protein>
<dbReference type="RefSeq" id="XP_056508807.1">
    <property type="nucleotide sequence ID" value="XM_056658514.1"/>
</dbReference>
<dbReference type="EMBL" id="JAPMSZ010000010">
    <property type="protein sequence ID" value="KAJ5086682.1"/>
    <property type="molecule type" value="Genomic_DNA"/>
</dbReference>
<evidence type="ECO:0000256" key="1">
    <source>
        <dbReference type="SAM" id="MobiDB-lite"/>
    </source>
</evidence>
<organism evidence="2 3">
    <name type="scientific">Penicillium alfredii</name>
    <dbReference type="NCBI Taxonomy" id="1506179"/>
    <lineage>
        <taxon>Eukaryota</taxon>
        <taxon>Fungi</taxon>
        <taxon>Dikarya</taxon>
        <taxon>Ascomycota</taxon>
        <taxon>Pezizomycotina</taxon>
        <taxon>Eurotiomycetes</taxon>
        <taxon>Eurotiomycetidae</taxon>
        <taxon>Eurotiales</taxon>
        <taxon>Aspergillaceae</taxon>
        <taxon>Penicillium</taxon>
    </lineage>
</organism>
<gene>
    <name evidence="2" type="ORF">NUU61_007989</name>
</gene>
<feature type="compositionally biased region" description="Pro residues" evidence="1">
    <location>
        <begin position="40"/>
        <end position="55"/>
    </location>
</feature>
<feature type="compositionally biased region" description="Basic residues" evidence="1">
    <location>
        <begin position="21"/>
        <end position="33"/>
    </location>
</feature>
<evidence type="ECO:0000313" key="3">
    <source>
        <dbReference type="Proteomes" id="UP001141434"/>
    </source>
</evidence>
<dbReference type="OrthoDB" id="3912356at2759"/>
<comment type="caution">
    <text evidence="2">The sequence shown here is derived from an EMBL/GenBank/DDBJ whole genome shotgun (WGS) entry which is preliminary data.</text>
</comment>